<dbReference type="InterPro" id="IPR040087">
    <property type="entry name" value="MJ0021-like"/>
</dbReference>
<dbReference type="SUPFAM" id="SSF102114">
    <property type="entry name" value="Radical SAM enzymes"/>
    <property type="match status" value="1"/>
</dbReference>
<dbReference type="CDD" id="cd01335">
    <property type="entry name" value="Radical_SAM"/>
    <property type="match status" value="1"/>
</dbReference>
<dbReference type="PANTHER" id="PTHR43288:SF1">
    <property type="entry name" value="GLYCYL-RADICAL ENZYME ACTIVATING ENZYME MJ0021-RELATED"/>
    <property type="match status" value="1"/>
</dbReference>
<dbReference type="SFLD" id="SFLDG01108">
    <property type="entry name" value="Uncharacterised_Radical_SAM_Su"/>
    <property type="match status" value="1"/>
</dbReference>
<keyword evidence="1" id="KW-0949">S-adenosyl-L-methionine</keyword>
<dbReference type="GO" id="GO:0003824">
    <property type="term" value="F:catalytic activity"/>
    <property type="evidence" value="ECO:0007669"/>
    <property type="project" value="InterPro"/>
</dbReference>
<gene>
    <name evidence="6" type="ORF">GC250_04840</name>
</gene>
<protein>
    <submittedName>
        <fullName evidence="6">Radical SAM protein</fullName>
    </submittedName>
</protein>
<comment type="caution">
    <text evidence="6">The sequence shown here is derived from an EMBL/GenBank/DDBJ whole genome shotgun (WGS) entry which is preliminary data.</text>
</comment>
<dbReference type="InterPro" id="IPR013785">
    <property type="entry name" value="Aldolase_TIM"/>
</dbReference>
<evidence type="ECO:0000259" key="5">
    <source>
        <dbReference type="Pfam" id="PF04055"/>
    </source>
</evidence>
<dbReference type="SFLD" id="SFLDS00029">
    <property type="entry name" value="Radical_SAM"/>
    <property type="match status" value="1"/>
</dbReference>
<evidence type="ECO:0000256" key="1">
    <source>
        <dbReference type="ARBA" id="ARBA00022691"/>
    </source>
</evidence>
<dbReference type="Proteomes" id="UP000470772">
    <property type="component" value="Unassembled WGS sequence"/>
</dbReference>
<dbReference type="OrthoDB" id="372128at2157"/>
<dbReference type="AlphaFoldDB" id="A0A6A9QM43"/>
<dbReference type="PANTHER" id="PTHR43288">
    <property type="entry name" value="BIOTIN SYNTHASE-RELATED PROTEIN, RADICAL SAM SUPERFAMILY"/>
    <property type="match status" value="1"/>
</dbReference>
<organism evidence="6 7">
    <name type="scientific">Sulfuracidifex metallicus DSM 6482 = JCM 9184</name>
    <dbReference type="NCBI Taxonomy" id="523847"/>
    <lineage>
        <taxon>Archaea</taxon>
        <taxon>Thermoproteota</taxon>
        <taxon>Thermoprotei</taxon>
        <taxon>Sulfolobales</taxon>
        <taxon>Sulfolobaceae</taxon>
        <taxon>Sulfuracidifex</taxon>
    </lineage>
</organism>
<evidence type="ECO:0000313" key="6">
    <source>
        <dbReference type="EMBL" id="MUN28778.1"/>
    </source>
</evidence>
<evidence type="ECO:0000256" key="4">
    <source>
        <dbReference type="ARBA" id="ARBA00023014"/>
    </source>
</evidence>
<dbReference type="Gene3D" id="3.20.20.70">
    <property type="entry name" value="Aldolase class I"/>
    <property type="match status" value="1"/>
</dbReference>
<keyword evidence="3" id="KW-0408">Iron</keyword>
<dbReference type="RefSeq" id="WP_054837672.1">
    <property type="nucleotide sequence ID" value="NZ_BBBY01000001.1"/>
</dbReference>
<keyword evidence="2" id="KW-0479">Metal-binding</keyword>
<dbReference type="InterPro" id="IPR058240">
    <property type="entry name" value="rSAM_sf"/>
</dbReference>
<evidence type="ECO:0000256" key="3">
    <source>
        <dbReference type="ARBA" id="ARBA00023004"/>
    </source>
</evidence>
<keyword evidence="4" id="KW-0411">Iron-sulfur</keyword>
<dbReference type="InterPro" id="IPR007197">
    <property type="entry name" value="rSAM"/>
</dbReference>
<dbReference type="Pfam" id="PF04055">
    <property type="entry name" value="Radical_SAM"/>
    <property type="match status" value="1"/>
</dbReference>
<evidence type="ECO:0000313" key="7">
    <source>
        <dbReference type="Proteomes" id="UP000470772"/>
    </source>
</evidence>
<dbReference type="GO" id="GO:0046872">
    <property type="term" value="F:metal ion binding"/>
    <property type="evidence" value="ECO:0007669"/>
    <property type="project" value="UniProtKB-KW"/>
</dbReference>
<keyword evidence="7" id="KW-1185">Reference proteome</keyword>
<dbReference type="EMBL" id="WGGD01000005">
    <property type="protein sequence ID" value="MUN28778.1"/>
    <property type="molecule type" value="Genomic_DNA"/>
</dbReference>
<dbReference type="GO" id="GO:0051536">
    <property type="term" value="F:iron-sulfur cluster binding"/>
    <property type="evidence" value="ECO:0007669"/>
    <property type="project" value="UniProtKB-KW"/>
</dbReference>
<feature type="domain" description="Radical SAM core" evidence="5">
    <location>
        <begin position="33"/>
        <end position="187"/>
    </location>
</feature>
<accession>A0A6A9QM43</accession>
<name>A0A6A9QM43_SULME</name>
<sequence>MTISGNPEITLYNNPLPKGCELCRLGSKLVVFISGECGDSCYYCPVSSERFNKNKMFANEAEVSNLMDYIYEAYRMGALGAGITGGDPILAIDKVTSLIRIFKNEFGEKFHVHLYTSGRYATNDALRELSEVGLDEIRFHPLKVEYREALKKAMKYDMDVGIEIPSIPGEEEKILELIKWAEKEGVKFVNLNELELNERNFFQLNSRGMNVSHGITGVKGSFETAKKVIEEFKESRITVHYCSSVYKDVVETRTRFLRTIRVSAKPYEDFTGEGTLIRAIVRTNQNLDILYGEKIGDNVYSVFPGITDELVKKLDIDELKIVEEHPDSRRLKVSEKVLKSNFEP</sequence>
<evidence type="ECO:0000256" key="2">
    <source>
        <dbReference type="ARBA" id="ARBA00022723"/>
    </source>
</evidence>
<reference evidence="6 7" key="1">
    <citation type="submission" date="2019-10" db="EMBL/GenBank/DDBJ databases">
        <title>Sequencing and Assembly of Multiple Reported Metal-Biooxidizing Members of the Extremely Thermoacidophilic Archaeal Family Sulfolobaceae.</title>
        <authorList>
            <person name="Counts J.A."/>
            <person name="Kelly R.M."/>
        </authorList>
    </citation>
    <scope>NUCLEOTIDE SEQUENCE [LARGE SCALE GENOMIC DNA]</scope>
    <source>
        <strain evidence="6 7">DSM 6482</strain>
    </source>
</reference>
<proteinExistence type="predicted"/>